<feature type="transmembrane region" description="Helical" evidence="1">
    <location>
        <begin position="345"/>
        <end position="365"/>
    </location>
</feature>
<keyword evidence="1" id="KW-0812">Transmembrane</keyword>
<feature type="transmembrane region" description="Helical" evidence="1">
    <location>
        <begin position="56"/>
        <end position="80"/>
    </location>
</feature>
<feature type="transmembrane region" description="Helical" evidence="1">
    <location>
        <begin position="233"/>
        <end position="254"/>
    </location>
</feature>
<feature type="transmembrane region" description="Helical" evidence="1">
    <location>
        <begin position="138"/>
        <end position="163"/>
    </location>
</feature>
<accession>A0A8J3P6G0</accession>
<keyword evidence="1" id="KW-1133">Transmembrane helix</keyword>
<keyword evidence="3" id="KW-1185">Reference proteome</keyword>
<feature type="transmembrane region" description="Helical" evidence="1">
    <location>
        <begin position="466"/>
        <end position="488"/>
    </location>
</feature>
<protein>
    <recommendedName>
        <fullName evidence="4">ABC-2 type transport system permease protein</fullName>
    </recommendedName>
</protein>
<feature type="transmembrane region" description="Helical" evidence="1">
    <location>
        <begin position="100"/>
        <end position="132"/>
    </location>
</feature>
<feature type="transmembrane region" description="Helical" evidence="1">
    <location>
        <begin position="24"/>
        <end position="50"/>
    </location>
</feature>
<feature type="transmembrane region" description="Helical" evidence="1">
    <location>
        <begin position="175"/>
        <end position="194"/>
    </location>
</feature>
<evidence type="ECO:0008006" key="4">
    <source>
        <dbReference type="Google" id="ProtNLM"/>
    </source>
</evidence>
<dbReference type="RefSeq" id="WP_203691864.1">
    <property type="nucleotide sequence ID" value="NZ_BAAALC010000003.1"/>
</dbReference>
<comment type="caution">
    <text evidence="2">The sequence shown here is derived from an EMBL/GenBank/DDBJ whole genome shotgun (WGS) entry which is preliminary data.</text>
</comment>
<dbReference type="AlphaFoldDB" id="A0A8J3P6G0"/>
<dbReference type="EMBL" id="BONI01000015">
    <property type="protein sequence ID" value="GIG05479.1"/>
    <property type="molecule type" value="Genomic_DNA"/>
</dbReference>
<evidence type="ECO:0000256" key="1">
    <source>
        <dbReference type="SAM" id="Phobius"/>
    </source>
</evidence>
<gene>
    <name evidence="2" type="ORF">Cco03nite_21790</name>
</gene>
<feature type="transmembrane region" description="Helical" evidence="1">
    <location>
        <begin position="494"/>
        <end position="514"/>
    </location>
</feature>
<dbReference type="Proteomes" id="UP000630887">
    <property type="component" value="Unassembled WGS sequence"/>
</dbReference>
<feature type="transmembrane region" description="Helical" evidence="1">
    <location>
        <begin position="393"/>
        <end position="411"/>
    </location>
</feature>
<organism evidence="2 3">
    <name type="scientific">Catellatospora coxensis</name>
    <dbReference type="NCBI Taxonomy" id="310354"/>
    <lineage>
        <taxon>Bacteria</taxon>
        <taxon>Bacillati</taxon>
        <taxon>Actinomycetota</taxon>
        <taxon>Actinomycetes</taxon>
        <taxon>Micromonosporales</taxon>
        <taxon>Micromonosporaceae</taxon>
        <taxon>Catellatospora</taxon>
    </lineage>
</organism>
<keyword evidence="1" id="KW-0472">Membrane</keyword>
<feature type="transmembrane region" description="Helical" evidence="1">
    <location>
        <begin position="417"/>
        <end position="445"/>
    </location>
</feature>
<sequence length="535" mass="55496">MALTFARLKLRVLRNGFRGRPGKIALFVIGLLCALGYGSMAALFFLVPYLPDGPDWAAVIPAFGGTALVLGWILMPLVWFGVDETLEPGRFAMLPLPRTVLLRGLLIAALLGVPAFGTLLATSGLAIGAGIAGGPLPAVVAAVGVLLGLLLCVVVSRAVTSGFSRALRSRRTRDLAAVVLAVLAASLGPLQFLLTSGAQQVGTQRLAALADVLGWTPLAAPYVVGLDAVQGRWAAVAVRLAVTVVTILLLAWWWSRSLESAMVGTAGGGEVRVRAATGAPVARFFGRARQPRTAYGAMVVRELRYWVRDVRRRASLITFAVIGVFLPVVMNLGPGAGGNAVAQGVNGGSMVLVGALAGLGIANQFGYDGTAYAMHVVSGVPGRLELRARTVAYSWYIVPLLLGLAVLNAVLRGDLLLLPVMVGTLFAAYGTGLACAMHVSVWAAYSLPENQNPFAINTGTGVAKSFLAMAAWLAGMVLALPVLLLVLLGGSVGAVLALPVGLAYAAGAIWLGLLTAGDILDHRQPELLAAITPRT</sequence>
<evidence type="ECO:0000313" key="2">
    <source>
        <dbReference type="EMBL" id="GIG05479.1"/>
    </source>
</evidence>
<name>A0A8J3P6G0_9ACTN</name>
<reference evidence="2 3" key="1">
    <citation type="submission" date="2021-01" db="EMBL/GenBank/DDBJ databases">
        <title>Whole genome shotgun sequence of Catellatospora coxensis NBRC 107359.</title>
        <authorList>
            <person name="Komaki H."/>
            <person name="Tamura T."/>
        </authorList>
    </citation>
    <scope>NUCLEOTIDE SEQUENCE [LARGE SCALE GENOMIC DNA]</scope>
    <source>
        <strain evidence="2 3">NBRC 107359</strain>
    </source>
</reference>
<feature type="transmembrane region" description="Helical" evidence="1">
    <location>
        <begin position="314"/>
        <end position="333"/>
    </location>
</feature>
<evidence type="ECO:0000313" key="3">
    <source>
        <dbReference type="Proteomes" id="UP000630887"/>
    </source>
</evidence>
<proteinExistence type="predicted"/>